<evidence type="ECO:0000256" key="4">
    <source>
        <dbReference type="ARBA" id="ARBA00022597"/>
    </source>
</evidence>
<evidence type="ECO:0000256" key="8">
    <source>
        <dbReference type="ARBA" id="ARBA00023136"/>
    </source>
</evidence>
<evidence type="ECO:0000256" key="1">
    <source>
        <dbReference type="ARBA" id="ARBA00004651"/>
    </source>
</evidence>
<proteinExistence type="predicted"/>
<dbReference type="GO" id="GO:0015577">
    <property type="term" value="F:galactitol transmembrane transporter activity"/>
    <property type="evidence" value="ECO:0007669"/>
    <property type="project" value="InterPro"/>
</dbReference>
<dbReference type="InterPro" id="IPR013014">
    <property type="entry name" value="PTS_EIIC_2"/>
</dbReference>
<feature type="transmembrane region" description="Helical" evidence="9">
    <location>
        <begin position="37"/>
        <end position="57"/>
    </location>
</feature>
<feature type="transmembrane region" description="Helical" evidence="9">
    <location>
        <begin position="95"/>
        <end position="112"/>
    </location>
</feature>
<dbReference type="PIRSF" id="PIRSF006304">
    <property type="entry name" value="GatC"/>
    <property type="match status" value="1"/>
</dbReference>
<evidence type="ECO:0000256" key="7">
    <source>
        <dbReference type="ARBA" id="ARBA00022989"/>
    </source>
</evidence>
<evidence type="ECO:0000256" key="5">
    <source>
        <dbReference type="ARBA" id="ARBA00022683"/>
    </source>
</evidence>
<dbReference type="PANTHER" id="PTHR37324">
    <property type="entry name" value="PTS SYSTEM GALACTITOL-SPECIFIC EIIC COMPONENT"/>
    <property type="match status" value="1"/>
</dbReference>
<evidence type="ECO:0000256" key="6">
    <source>
        <dbReference type="ARBA" id="ARBA00022692"/>
    </source>
</evidence>
<feature type="transmembrane region" description="Helical" evidence="9">
    <location>
        <begin position="361"/>
        <end position="380"/>
    </location>
</feature>
<dbReference type="GO" id="GO:0009401">
    <property type="term" value="P:phosphoenolpyruvate-dependent sugar phosphotransferase system"/>
    <property type="evidence" value="ECO:0007669"/>
    <property type="project" value="UniProtKB-KW"/>
</dbReference>
<dbReference type="AlphaFoldDB" id="A0A1H7C1E7"/>
<gene>
    <name evidence="11" type="ORF">SAMN05660742_1197</name>
</gene>
<dbReference type="InterPro" id="IPR013853">
    <property type="entry name" value="EIIC-GAT"/>
</dbReference>
<protein>
    <submittedName>
        <fullName evidence="11">PTS system IIC component, Gat family (TC 4.A.5)</fullName>
    </submittedName>
</protein>
<dbReference type="Pfam" id="PF03611">
    <property type="entry name" value="EIIC-GAT"/>
    <property type="match status" value="1"/>
</dbReference>
<organism evidence="11 12">
    <name type="scientific">Propionispira arboris</name>
    <dbReference type="NCBI Taxonomy" id="84035"/>
    <lineage>
        <taxon>Bacteria</taxon>
        <taxon>Bacillati</taxon>
        <taxon>Bacillota</taxon>
        <taxon>Negativicutes</taxon>
        <taxon>Selenomonadales</taxon>
        <taxon>Selenomonadaceae</taxon>
        <taxon>Propionispira</taxon>
    </lineage>
</organism>
<feature type="transmembrane region" description="Helical" evidence="9">
    <location>
        <begin position="7"/>
        <end position="25"/>
    </location>
</feature>
<feature type="transmembrane region" description="Helical" evidence="9">
    <location>
        <begin position="310"/>
        <end position="329"/>
    </location>
</feature>
<keyword evidence="3" id="KW-1003">Cell membrane</keyword>
<keyword evidence="4" id="KW-0762">Sugar transport</keyword>
<evidence type="ECO:0000259" key="10">
    <source>
        <dbReference type="PROSITE" id="PS51104"/>
    </source>
</evidence>
<dbReference type="PANTHER" id="PTHR37324:SF2">
    <property type="entry name" value="PTS SYSTEM GALACTITOL-SPECIFIC EIIC COMPONENT"/>
    <property type="match status" value="1"/>
</dbReference>
<keyword evidence="6 9" id="KW-0812">Transmembrane</keyword>
<name>A0A1H7C1E7_9FIRM</name>
<dbReference type="EMBL" id="FNZK01000019">
    <property type="protein sequence ID" value="SEJ83683.1"/>
    <property type="molecule type" value="Genomic_DNA"/>
</dbReference>
<keyword evidence="12" id="KW-1185">Reference proteome</keyword>
<sequence>MDILKEIIDSLGAAVVVPIVIFIIAKVFKVTTKKSFLAAMYAGVGLAGFMLLINAFTPIISPVIQRMVNNTGVNLPVFDVGWQATSLVAYSTDAGMLYLGIGIVLQTVLFLIKWTDVFQPSDLWNNYSYMVWGAMVTTVTGSFTLGITCMILMNLYSLLISELLAKRWSKYYNYPNCTIIAMHNVEPSIFAIVIEPIYNFFGLNKIKLNPQTVQEKFGFLGEPMTLGLVLGMLIGIIGNMDRITTIMAWGEIFKVGISTSAVMAIFPKVAAVFSQAFAAITEAARKMMSKQTDREWYIAVNDACGYGEPATLTCGLILIPIMVFIAVILPGNQTLPVVDLLAIPYMVQGLVAVHNGNIVKIVISGVIWFSLGLLVCTATAPLFTSIATTVGVAIPATAMLITSFNILGKPLMSLVFFAFITGSPLWIGLAVVIYFAGFAFYKLNKQKITDYIDVQAAKNA</sequence>
<evidence type="ECO:0000256" key="9">
    <source>
        <dbReference type="SAM" id="Phobius"/>
    </source>
</evidence>
<feature type="transmembrane region" description="Helical" evidence="9">
    <location>
        <begin position="217"/>
        <end position="237"/>
    </location>
</feature>
<accession>A0A1H7C1E7</accession>
<feature type="domain" description="PTS EIIC type-2" evidence="10">
    <location>
        <begin position="5"/>
        <end position="443"/>
    </location>
</feature>
<keyword evidence="8 9" id="KW-0472">Membrane</keyword>
<keyword evidence="5" id="KW-0598">Phosphotransferase system</keyword>
<dbReference type="Proteomes" id="UP000199662">
    <property type="component" value="Unassembled WGS sequence"/>
</dbReference>
<evidence type="ECO:0000256" key="2">
    <source>
        <dbReference type="ARBA" id="ARBA00022448"/>
    </source>
</evidence>
<evidence type="ECO:0000313" key="12">
    <source>
        <dbReference type="Proteomes" id="UP000199662"/>
    </source>
</evidence>
<feature type="transmembrane region" description="Helical" evidence="9">
    <location>
        <begin position="414"/>
        <end position="441"/>
    </location>
</feature>
<evidence type="ECO:0000313" key="11">
    <source>
        <dbReference type="EMBL" id="SEJ83683.1"/>
    </source>
</evidence>
<feature type="transmembrane region" description="Helical" evidence="9">
    <location>
        <begin position="386"/>
        <end position="407"/>
    </location>
</feature>
<keyword evidence="7 9" id="KW-1133">Transmembrane helix</keyword>
<dbReference type="STRING" id="84035.SAMN05660742_1197"/>
<dbReference type="GO" id="GO:0005886">
    <property type="term" value="C:plasma membrane"/>
    <property type="evidence" value="ECO:0007669"/>
    <property type="project" value="UniProtKB-SubCell"/>
</dbReference>
<reference evidence="12" key="1">
    <citation type="submission" date="2016-10" db="EMBL/GenBank/DDBJ databases">
        <authorList>
            <person name="Varghese N."/>
            <person name="Submissions S."/>
        </authorList>
    </citation>
    <scope>NUCLEOTIDE SEQUENCE [LARGE SCALE GENOMIC DNA]</scope>
    <source>
        <strain evidence="12">DSM 2179</strain>
    </source>
</reference>
<dbReference type="PROSITE" id="PS51104">
    <property type="entry name" value="PTS_EIIC_TYPE_2"/>
    <property type="match status" value="1"/>
</dbReference>
<dbReference type="RefSeq" id="WP_218144923.1">
    <property type="nucleotide sequence ID" value="NZ_FNZK01000019.1"/>
</dbReference>
<keyword evidence="2" id="KW-0813">Transport</keyword>
<feature type="transmembrane region" description="Helical" evidence="9">
    <location>
        <begin position="132"/>
        <end position="160"/>
    </location>
</feature>
<evidence type="ECO:0000256" key="3">
    <source>
        <dbReference type="ARBA" id="ARBA00022475"/>
    </source>
</evidence>
<comment type="subcellular location">
    <subcellularLocation>
        <location evidence="1">Cell membrane</location>
        <topology evidence="1">Multi-pass membrane protein</topology>
    </subcellularLocation>
</comment>
<dbReference type="InterPro" id="IPR004703">
    <property type="entry name" value="PTS_sugar-sp_permease"/>
</dbReference>